<keyword evidence="5 6" id="KW-0234">DNA repair</keyword>
<organism evidence="8 9">
    <name type="scientific">Candidatus Uhrbacteria bacterium CG_4_9_14_3_um_filter_41_35</name>
    <dbReference type="NCBI Taxonomy" id="1975034"/>
    <lineage>
        <taxon>Bacteria</taxon>
        <taxon>Candidatus Uhriibacteriota</taxon>
    </lineage>
</organism>
<feature type="region of interest" description="Domain III" evidence="6">
    <location>
        <begin position="133"/>
        <end position="181"/>
    </location>
</feature>
<dbReference type="SUPFAM" id="SSF50249">
    <property type="entry name" value="Nucleic acid-binding proteins"/>
    <property type="match status" value="1"/>
</dbReference>
<evidence type="ECO:0000256" key="4">
    <source>
        <dbReference type="ARBA" id="ARBA00023172"/>
    </source>
</evidence>
<dbReference type="InterPro" id="IPR013849">
    <property type="entry name" value="DNA_helicase_Holl-junc_RuvA_I"/>
</dbReference>
<evidence type="ECO:0000256" key="3">
    <source>
        <dbReference type="ARBA" id="ARBA00023125"/>
    </source>
</evidence>
<proteinExistence type="inferred from homology"/>
<evidence type="ECO:0000256" key="2">
    <source>
        <dbReference type="ARBA" id="ARBA00022763"/>
    </source>
</evidence>
<comment type="caution">
    <text evidence="6">Lacks conserved residue(s) required for the propagation of feature annotation.</text>
</comment>
<evidence type="ECO:0000259" key="7">
    <source>
        <dbReference type="SMART" id="SM00278"/>
    </source>
</evidence>
<dbReference type="GO" id="GO:0048476">
    <property type="term" value="C:Holliday junction resolvase complex"/>
    <property type="evidence" value="ECO:0007669"/>
    <property type="project" value="UniProtKB-UniRule"/>
</dbReference>
<dbReference type="AlphaFoldDB" id="A0A2M7XGE3"/>
<keyword evidence="3 6" id="KW-0238">DNA-binding</keyword>
<dbReference type="GO" id="GO:0009378">
    <property type="term" value="F:four-way junction helicase activity"/>
    <property type="evidence" value="ECO:0007669"/>
    <property type="project" value="InterPro"/>
</dbReference>
<protein>
    <recommendedName>
        <fullName evidence="6">Holliday junction branch migration complex subunit RuvA</fullName>
    </recommendedName>
</protein>
<dbReference type="InterPro" id="IPR012340">
    <property type="entry name" value="NA-bd_OB-fold"/>
</dbReference>
<comment type="subcellular location">
    <subcellularLocation>
        <location evidence="6">Cytoplasm</location>
    </subcellularLocation>
</comment>
<sequence length="181" mass="19962">MIAYLEGEVISTGSDSVVLKTGGVGYRIYAVDFTARTGDFLCLFIFDLIREDRRELFGFKDAEALNFFEKLIEINGVGPKSAQKIMSVSSHETLRKNILNSDLAYLTSLPGLGKKTAQKIILEMKGVLVEGNAENNADVDVLEALIGLGYQRKDIIALVQTLEAQTTEDRIREALNKLGMV</sequence>
<comment type="subunit">
    <text evidence="6">Homotetramer. Forms an RuvA(8)-RuvB(12)-Holliday junction (HJ) complex. HJ DNA is sandwiched between 2 RuvA tetramers; dsDNA enters through RuvA and exits via RuvB. An RuvB hexamer assembles on each DNA strand where it exits the tetramer. Each RuvB hexamer is contacted by two RuvA subunits (via domain III) on 2 adjacent RuvB subunits; this complex drives branch migration. In the full resolvosome a probable DNA-RuvA(4)-RuvB(12)-RuvC(2) complex forms which resolves the HJ.</text>
</comment>
<dbReference type="Gene3D" id="1.10.150.20">
    <property type="entry name" value="5' to 3' exonuclease, C-terminal subdomain"/>
    <property type="match status" value="1"/>
</dbReference>
<dbReference type="CDD" id="cd14332">
    <property type="entry name" value="UBA_RuvA_C"/>
    <property type="match status" value="1"/>
</dbReference>
<keyword evidence="2 6" id="KW-0227">DNA damage</keyword>
<reference evidence="9" key="1">
    <citation type="submission" date="2017-09" db="EMBL/GenBank/DDBJ databases">
        <title>Depth-based differentiation of microbial function through sediment-hosted aquifers and enrichment of novel symbionts in the deep terrestrial subsurface.</title>
        <authorList>
            <person name="Probst A.J."/>
            <person name="Ladd B."/>
            <person name="Jarett J.K."/>
            <person name="Geller-Mcgrath D.E."/>
            <person name="Sieber C.M.K."/>
            <person name="Emerson J.B."/>
            <person name="Anantharaman K."/>
            <person name="Thomas B.C."/>
            <person name="Malmstrom R."/>
            <person name="Stieglmeier M."/>
            <person name="Klingl A."/>
            <person name="Woyke T."/>
            <person name="Ryan C.M."/>
            <person name="Banfield J.F."/>
        </authorList>
    </citation>
    <scope>NUCLEOTIDE SEQUENCE [LARGE SCALE GENOMIC DNA]</scope>
</reference>
<dbReference type="SMART" id="SM00278">
    <property type="entry name" value="HhH1"/>
    <property type="match status" value="2"/>
</dbReference>
<name>A0A2M7XGE3_9BACT</name>
<dbReference type="Pfam" id="PF14520">
    <property type="entry name" value="HHH_5"/>
    <property type="match status" value="1"/>
</dbReference>
<keyword evidence="4 6" id="KW-0233">DNA recombination</keyword>
<dbReference type="GO" id="GO:0000400">
    <property type="term" value="F:four-way junction DNA binding"/>
    <property type="evidence" value="ECO:0007669"/>
    <property type="project" value="UniProtKB-UniRule"/>
</dbReference>
<feature type="domain" description="Helix-hairpin-helix DNA-binding motif class 1" evidence="7">
    <location>
        <begin position="69"/>
        <end position="88"/>
    </location>
</feature>
<gene>
    <name evidence="6 8" type="primary">ruvA</name>
    <name evidence="8" type="ORF">CO173_00965</name>
</gene>
<dbReference type="GO" id="GO:0009379">
    <property type="term" value="C:Holliday junction helicase complex"/>
    <property type="evidence" value="ECO:0007669"/>
    <property type="project" value="InterPro"/>
</dbReference>
<dbReference type="InterPro" id="IPR036267">
    <property type="entry name" value="RuvA_C_sf"/>
</dbReference>
<evidence type="ECO:0000313" key="8">
    <source>
        <dbReference type="EMBL" id="PJA46943.1"/>
    </source>
</evidence>
<dbReference type="Pfam" id="PF01330">
    <property type="entry name" value="RuvA_N"/>
    <property type="match status" value="1"/>
</dbReference>
<dbReference type="SUPFAM" id="SSF47781">
    <property type="entry name" value="RuvA domain 2-like"/>
    <property type="match status" value="1"/>
</dbReference>
<feature type="domain" description="Helix-hairpin-helix DNA-binding motif class 1" evidence="7">
    <location>
        <begin position="104"/>
        <end position="123"/>
    </location>
</feature>
<evidence type="ECO:0000256" key="5">
    <source>
        <dbReference type="ARBA" id="ARBA00023204"/>
    </source>
</evidence>
<evidence type="ECO:0000256" key="1">
    <source>
        <dbReference type="ARBA" id="ARBA00022490"/>
    </source>
</evidence>
<dbReference type="GO" id="GO:0005737">
    <property type="term" value="C:cytoplasm"/>
    <property type="evidence" value="ECO:0007669"/>
    <property type="project" value="UniProtKB-SubCell"/>
</dbReference>
<dbReference type="HAMAP" id="MF_00031">
    <property type="entry name" value="DNA_HJ_migration_RuvA"/>
    <property type="match status" value="1"/>
</dbReference>
<evidence type="ECO:0000313" key="9">
    <source>
        <dbReference type="Proteomes" id="UP000231263"/>
    </source>
</evidence>
<dbReference type="GO" id="GO:0006310">
    <property type="term" value="P:DNA recombination"/>
    <property type="evidence" value="ECO:0007669"/>
    <property type="project" value="UniProtKB-UniRule"/>
</dbReference>
<comment type="caution">
    <text evidence="8">The sequence shown here is derived from an EMBL/GenBank/DDBJ whole genome shotgun (WGS) entry which is preliminary data.</text>
</comment>
<dbReference type="Gene3D" id="2.40.50.140">
    <property type="entry name" value="Nucleic acid-binding proteins"/>
    <property type="match status" value="1"/>
</dbReference>
<dbReference type="InterPro" id="IPR010994">
    <property type="entry name" value="RuvA_2-like"/>
</dbReference>
<dbReference type="EMBL" id="PFWT01000006">
    <property type="protein sequence ID" value="PJA46943.1"/>
    <property type="molecule type" value="Genomic_DNA"/>
</dbReference>
<dbReference type="InterPro" id="IPR011114">
    <property type="entry name" value="RuvA_C"/>
</dbReference>
<evidence type="ECO:0000256" key="6">
    <source>
        <dbReference type="HAMAP-Rule" id="MF_00031"/>
    </source>
</evidence>
<dbReference type="GO" id="GO:0005524">
    <property type="term" value="F:ATP binding"/>
    <property type="evidence" value="ECO:0007669"/>
    <property type="project" value="InterPro"/>
</dbReference>
<dbReference type="Proteomes" id="UP000231263">
    <property type="component" value="Unassembled WGS sequence"/>
</dbReference>
<keyword evidence="1 6" id="KW-0963">Cytoplasm</keyword>
<dbReference type="InterPro" id="IPR003583">
    <property type="entry name" value="Hlx-hairpin-Hlx_DNA-bd_motif"/>
</dbReference>
<dbReference type="GO" id="GO:0006281">
    <property type="term" value="P:DNA repair"/>
    <property type="evidence" value="ECO:0007669"/>
    <property type="project" value="UniProtKB-UniRule"/>
</dbReference>
<comment type="similarity">
    <text evidence="6">Belongs to the RuvA family.</text>
</comment>
<dbReference type="SUPFAM" id="SSF46929">
    <property type="entry name" value="DNA helicase RuvA subunit, C-terminal domain"/>
    <property type="match status" value="1"/>
</dbReference>
<dbReference type="Pfam" id="PF07499">
    <property type="entry name" value="RuvA_C"/>
    <property type="match status" value="1"/>
</dbReference>
<dbReference type="InterPro" id="IPR000085">
    <property type="entry name" value="RuvA"/>
</dbReference>
<comment type="domain">
    <text evidence="6">Has three domains with a flexible linker between the domains II and III and assumes an 'L' shape. Domain III is highly mobile and contacts RuvB.</text>
</comment>
<comment type="function">
    <text evidence="6">The RuvA-RuvB-RuvC complex processes Holliday junction (HJ) DNA during genetic recombination and DNA repair, while the RuvA-RuvB complex plays an important role in the rescue of blocked DNA replication forks via replication fork reversal (RFR). RuvA specifically binds to HJ cruciform DNA, conferring on it an open structure. The RuvB hexamer acts as an ATP-dependent pump, pulling dsDNA into and through the RuvAB complex. HJ branch migration allows RuvC to scan DNA until it finds its consensus sequence, where it cleaves and resolves the cruciform DNA.</text>
</comment>
<accession>A0A2M7XGE3</accession>
<dbReference type="NCBIfam" id="TIGR00084">
    <property type="entry name" value="ruvA"/>
    <property type="match status" value="1"/>
</dbReference>